<dbReference type="AlphaFoldDB" id="A0A433D1G9"/>
<name>A0A433D1G9_9FUNG</name>
<gene>
    <name evidence="2" type="ORF">BC936DRAFT_149145</name>
</gene>
<evidence type="ECO:0000313" key="3">
    <source>
        <dbReference type="Proteomes" id="UP000268093"/>
    </source>
</evidence>
<keyword evidence="3" id="KW-1185">Reference proteome</keyword>
<evidence type="ECO:0000256" key="1">
    <source>
        <dbReference type="SAM" id="MobiDB-lite"/>
    </source>
</evidence>
<evidence type="ECO:0000313" key="2">
    <source>
        <dbReference type="EMBL" id="RUP44680.1"/>
    </source>
</evidence>
<accession>A0A433D1G9</accession>
<comment type="caution">
    <text evidence="2">The sequence shown here is derived from an EMBL/GenBank/DDBJ whole genome shotgun (WGS) entry which is preliminary data.</text>
</comment>
<reference evidence="2 3" key="1">
    <citation type="journal article" date="2018" name="New Phytol.">
        <title>Phylogenomics of Endogonaceae and evolution of mycorrhizas within Mucoromycota.</title>
        <authorList>
            <person name="Chang Y."/>
            <person name="Desiro A."/>
            <person name="Na H."/>
            <person name="Sandor L."/>
            <person name="Lipzen A."/>
            <person name="Clum A."/>
            <person name="Barry K."/>
            <person name="Grigoriev I.V."/>
            <person name="Martin F.M."/>
            <person name="Stajich J.E."/>
            <person name="Smith M.E."/>
            <person name="Bonito G."/>
            <person name="Spatafora J.W."/>
        </authorList>
    </citation>
    <scope>NUCLEOTIDE SEQUENCE [LARGE SCALE GENOMIC DNA]</scope>
    <source>
        <strain evidence="2 3">GMNB39</strain>
    </source>
</reference>
<sequence>MSRMATAKSTRSSETFLRCAAGRPPDLRPMMASRLSMLCLSVPLKSHFWPTLARNTTDRSSFRRTADAQQQISPLKEGIIEG</sequence>
<proteinExistence type="predicted"/>
<feature type="region of interest" description="Disordered" evidence="1">
    <location>
        <begin position="60"/>
        <end position="82"/>
    </location>
</feature>
<dbReference type="EMBL" id="RBNI01008511">
    <property type="protein sequence ID" value="RUP44680.1"/>
    <property type="molecule type" value="Genomic_DNA"/>
</dbReference>
<protein>
    <submittedName>
        <fullName evidence="2">Uncharacterized protein</fullName>
    </submittedName>
</protein>
<dbReference type="Proteomes" id="UP000268093">
    <property type="component" value="Unassembled WGS sequence"/>
</dbReference>
<organism evidence="2 3">
    <name type="scientific">Jimgerdemannia flammicorona</name>
    <dbReference type="NCBI Taxonomy" id="994334"/>
    <lineage>
        <taxon>Eukaryota</taxon>
        <taxon>Fungi</taxon>
        <taxon>Fungi incertae sedis</taxon>
        <taxon>Mucoromycota</taxon>
        <taxon>Mucoromycotina</taxon>
        <taxon>Endogonomycetes</taxon>
        <taxon>Endogonales</taxon>
        <taxon>Endogonaceae</taxon>
        <taxon>Jimgerdemannia</taxon>
    </lineage>
</organism>